<reference evidence="2 3" key="1">
    <citation type="submission" date="2019-11" db="EMBL/GenBank/DDBJ databases">
        <title>Bacillus lacus genome.</title>
        <authorList>
            <person name="Allen C.J."/>
            <person name="Newman J.D."/>
        </authorList>
    </citation>
    <scope>NUCLEOTIDE SEQUENCE [LARGE SCALE GENOMIC DNA]</scope>
    <source>
        <strain evidence="2 3">KCTC 33946</strain>
    </source>
</reference>
<accession>A0A7X2J1E1</accession>
<proteinExistence type="predicted"/>
<name>A0A7X2J1E1_9BACI</name>
<evidence type="ECO:0000256" key="1">
    <source>
        <dbReference type="SAM" id="Phobius"/>
    </source>
</evidence>
<organism evidence="2 3">
    <name type="scientific">Metabacillus lacus</name>
    <dbReference type="NCBI Taxonomy" id="1983721"/>
    <lineage>
        <taxon>Bacteria</taxon>
        <taxon>Bacillati</taxon>
        <taxon>Bacillota</taxon>
        <taxon>Bacilli</taxon>
        <taxon>Bacillales</taxon>
        <taxon>Bacillaceae</taxon>
        <taxon>Metabacillus</taxon>
    </lineage>
</organism>
<dbReference type="Proteomes" id="UP000448867">
    <property type="component" value="Unassembled WGS sequence"/>
</dbReference>
<sequence length="147" mass="16874">MTLLLSACTYSEEDIQEYSGIIGDGKTMGYEYIVTKEENRLSWKVGYKGDMTTIEEKSDNKDELQYFMMAVNNSKLILSKLIISLSYFLIVAFISFFLYKKNRKIFIDGAIVIVFTSFIAIYIAIDASVDLSIALQDLKLHYLRLTK</sequence>
<dbReference type="EMBL" id="WKKI01000042">
    <property type="protein sequence ID" value="MRX73683.1"/>
    <property type="molecule type" value="Genomic_DNA"/>
</dbReference>
<keyword evidence="1" id="KW-0472">Membrane</keyword>
<dbReference type="AlphaFoldDB" id="A0A7X2J1E1"/>
<keyword evidence="3" id="KW-1185">Reference proteome</keyword>
<evidence type="ECO:0000313" key="2">
    <source>
        <dbReference type="EMBL" id="MRX73683.1"/>
    </source>
</evidence>
<keyword evidence="1" id="KW-0812">Transmembrane</keyword>
<dbReference type="RefSeq" id="WP_170289438.1">
    <property type="nucleotide sequence ID" value="NZ_WKKI01000042.1"/>
</dbReference>
<evidence type="ECO:0000313" key="3">
    <source>
        <dbReference type="Proteomes" id="UP000448867"/>
    </source>
</evidence>
<feature type="transmembrane region" description="Helical" evidence="1">
    <location>
        <begin position="77"/>
        <end position="98"/>
    </location>
</feature>
<gene>
    <name evidence="2" type="ORF">GJU40_16190</name>
</gene>
<feature type="transmembrane region" description="Helical" evidence="1">
    <location>
        <begin position="105"/>
        <end position="125"/>
    </location>
</feature>
<protein>
    <submittedName>
        <fullName evidence="2">Uncharacterized protein</fullName>
    </submittedName>
</protein>
<keyword evidence="1" id="KW-1133">Transmembrane helix</keyword>
<comment type="caution">
    <text evidence="2">The sequence shown here is derived from an EMBL/GenBank/DDBJ whole genome shotgun (WGS) entry which is preliminary data.</text>
</comment>